<dbReference type="PROSITE" id="PS50235">
    <property type="entry name" value="USP_3"/>
    <property type="match status" value="1"/>
</dbReference>
<accession>A0A8C5AX04</accession>
<dbReference type="GO" id="GO:0005634">
    <property type="term" value="C:nucleus"/>
    <property type="evidence" value="ECO:0007669"/>
    <property type="project" value="TreeGrafter"/>
</dbReference>
<evidence type="ECO:0000256" key="1">
    <source>
        <dbReference type="RuleBase" id="RU366025"/>
    </source>
</evidence>
<dbReference type="Gene3D" id="3.90.70.10">
    <property type="entry name" value="Cysteine proteinases"/>
    <property type="match status" value="1"/>
</dbReference>
<dbReference type="GO" id="GO:0016579">
    <property type="term" value="P:protein deubiquitination"/>
    <property type="evidence" value="ECO:0007669"/>
    <property type="project" value="InterPro"/>
</dbReference>
<evidence type="ECO:0000313" key="5">
    <source>
        <dbReference type="Proteomes" id="UP000694546"/>
    </source>
</evidence>
<dbReference type="PANTHER" id="PTHR24006:SF842">
    <property type="entry name" value="UBIQUITIN CARBOXYL-TERMINAL HYDROLASE 40"/>
    <property type="match status" value="1"/>
</dbReference>
<organism evidence="4 5">
    <name type="scientific">Gadus morhua</name>
    <name type="common">Atlantic cod</name>
    <dbReference type="NCBI Taxonomy" id="8049"/>
    <lineage>
        <taxon>Eukaryota</taxon>
        <taxon>Metazoa</taxon>
        <taxon>Chordata</taxon>
        <taxon>Craniata</taxon>
        <taxon>Vertebrata</taxon>
        <taxon>Euteleostomi</taxon>
        <taxon>Actinopterygii</taxon>
        <taxon>Neopterygii</taxon>
        <taxon>Teleostei</taxon>
        <taxon>Neoteleostei</taxon>
        <taxon>Acanthomorphata</taxon>
        <taxon>Zeiogadaria</taxon>
        <taxon>Gadariae</taxon>
        <taxon>Gadiformes</taxon>
        <taxon>Gadoidei</taxon>
        <taxon>Gadidae</taxon>
        <taxon>Gadus</taxon>
    </lineage>
</organism>
<reference evidence="4" key="2">
    <citation type="submission" date="2025-09" db="UniProtKB">
        <authorList>
            <consortium name="Ensembl"/>
        </authorList>
    </citation>
    <scope>IDENTIFICATION</scope>
</reference>
<dbReference type="Proteomes" id="UP000694546">
    <property type="component" value="Chromosome 5"/>
</dbReference>
<reference evidence="4" key="1">
    <citation type="submission" date="2025-08" db="UniProtKB">
        <authorList>
            <consortium name="Ensembl"/>
        </authorList>
    </citation>
    <scope>IDENTIFICATION</scope>
</reference>
<dbReference type="InterPro" id="IPR057763">
    <property type="entry name" value="UBL_USP40"/>
</dbReference>
<evidence type="ECO:0000313" key="4">
    <source>
        <dbReference type="Ensembl" id="ENSGMOP00000038514.1"/>
    </source>
</evidence>
<evidence type="ECO:0000256" key="2">
    <source>
        <dbReference type="SAM" id="MobiDB-lite"/>
    </source>
</evidence>
<dbReference type="GO" id="GO:0005829">
    <property type="term" value="C:cytosol"/>
    <property type="evidence" value="ECO:0007669"/>
    <property type="project" value="TreeGrafter"/>
</dbReference>
<dbReference type="InterPro" id="IPR028889">
    <property type="entry name" value="USP"/>
</dbReference>
<dbReference type="GO" id="GO:0006508">
    <property type="term" value="P:proteolysis"/>
    <property type="evidence" value="ECO:0007669"/>
    <property type="project" value="UniProtKB-KW"/>
</dbReference>
<dbReference type="Ensembl" id="ENSGMOT00000046467.1">
    <property type="protein sequence ID" value="ENSGMOP00000038514.1"/>
    <property type="gene ID" value="ENSGMOG00000011053.2"/>
</dbReference>
<feature type="region of interest" description="Disordered" evidence="2">
    <location>
        <begin position="406"/>
        <end position="435"/>
    </location>
</feature>
<dbReference type="Pfam" id="PF00443">
    <property type="entry name" value="UCH"/>
    <property type="match status" value="1"/>
</dbReference>
<comment type="catalytic activity">
    <reaction evidence="1">
        <text>Thiol-dependent hydrolysis of ester, thioester, amide, peptide and isopeptide bonds formed by the C-terminal Gly of ubiquitin (a 76-residue protein attached to proteins as an intracellular targeting signal).</text>
        <dbReference type="EC" id="3.4.19.12"/>
    </reaction>
</comment>
<keyword evidence="5" id="KW-1185">Reference proteome</keyword>
<keyword evidence="1" id="KW-0378">Hydrolase</keyword>
<dbReference type="InterPro" id="IPR050164">
    <property type="entry name" value="Peptidase_C19"/>
</dbReference>
<proteinExistence type="inferred from homology"/>
<dbReference type="InterPro" id="IPR038765">
    <property type="entry name" value="Papain-like_cys_pep_sf"/>
</dbReference>
<keyword evidence="1" id="KW-0833">Ubl conjugation pathway</keyword>
<dbReference type="InterPro" id="IPR001394">
    <property type="entry name" value="Peptidase_C19_UCH"/>
</dbReference>
<protein>
    <recommendedName>
        <fullName evidence="1">Ubiquitin carboxyl-terminal hydrolase</fullName>
        <ecNumber evidence="1">3.4.19.12</ecNumber>
    </recommendedName>
</protein>
<keyword evidence="1" id="KW-0788">Thiol protease</keyword>
<name>A0A8C5AX04_GADMO</name>
<dbReference type="PROSITE" id="PS00973">
    <property type="entry name" value="USP_2"/>
    <property type="match status" value="1"/>
</dbReference>
<dbReference type="PROSITE" id="PS00972">
    <property type="entry name" value="USP_1"/>
    <property type="match status" value="1"/>
</dbReference>
<dbReference type="GeneTree" id="ENSGT00940000157267"/>
<dbReference type="AlphaFoldDB" id="A0A8C5AX04"/>
<feature type="region of interest" description="Disordered" evidence="2">
    <location>
        <begin position="9"/>
        <end position="41"/>
    </location>
</feature>
<dbReference type="Pfam" id="PF25822">
    <property type="entry name" value="UBL_USP40"/>
    <property type="match status" value="1"/>
</dbReference>
<dbReference type="InterPro" id="IPR018200">
    <property type="entry name" value="USP_CS"/>
</dbReference>
<comment type="similarity">
    <text evidence="1">Belongs to the peptidase C19 family.</text>
</comment>
<feature type="domain" description="USP" evidence="3">
    <location>
        <begin position="40"/>
        <end position="466"/>
    </location>
</feature>
<dbReference type="PANTHER" id="PTHR24006">
    <property type="entry name" value="UBIQUITIN CARBOXYL-TERMINAL HYDROLASE"/>
    <property type="match status" value="1"/>
</dbReference>
<sequence length="716" mass="79965">MFGCLFEEEEEAGFSPNPGLGRVAKGIEEPPPTRGKSNLSGIKNQGGTCYLNSLLQTLLFTPEFREELFSLGQEELGLLEGKDKPEAKVRVIPLELQRLFAHLLLVDQQSASTTQLTDSFGWKNNEETNQHDVQELNRILFSALEHSLVDTSGSSLIHRLYHGTIVNNIVCSECGNVSQRQEDFLDLTACVCGMGSLENALWAMFVEEEMFEGNNLYRCAKCDGLVTAAKSAKLQELPPFITMSLLRFSFDFAKCERYKEMGRYTFPLTINLRPFCEQIDGEDAEFTYKLFSVIIHKGGCYGGHYHAFIRDIDQLGKWEPPVRGPEQISQEPKLDVEDPLCLLTAVISQEPSKSVLLDQLGQKLLDKTGSSWGKKFRKHHGPIGKFLQSHSDVFMLVSNGTRVALKSNQPSTAGSSPAEPSPPTKPSPGDHWFDLNDSTVASIRESDIERQFQGKESAYMLFYRKVQLPRPSEAFRNPLYKVPPHLVQMAAEENLNLQRRRETFENSSNSVELRLHLAPSYRLENGALQPMSIHQEGVTPLSFDRRKTVGDLRLSVYQMLELWEGDMALTVAKSLPAGLHLYNTLTGGPPAITFCEELSVRDAGVRLMTTLILCLGKAPTTTQLFLHYSLGTAPSAGMEMDIIVEQTCTVKECFHPLIFPPCLFPGDSWHLRILDWCDEVGEPLMNEDAPLSELNISCGDTLVITQGQLPPKVTSI</sequence>
<dbReference type="SUPFAM" id="SSF54001">
    <property type="entry name" value="Cysteine proteinases"/>
    <property type="match status" value="1"/>
</dbReference>
<keyword evidence="1" id="KW-0645">Protease</keyword>
<evidence type="ECO:0000259" key="3">
    <source>
        <dbReference type="PROSITE" id="PS50235"/>
    </source>
</evidence>
<dbReference type="GO" id="GO:0004843">
    <property type="term" value="F:cysteine-type deubiquitinase activity"/>
    <property type="evidence" value="ECO:0007669"/>
    <property type="project" value="UniProtKB-UniRule"/>
</dbReference>
<dbReference type="EC" id="3.4.19.12" evidence="1"/>